<accession>A0A3Q8X3I4</accession>
<evidence type="ECO:0000313" key="2">
    <source>
        <dbReference type="Proteomes" id="UP000272528"/>
    </source>
</evidence>
<protein>
    <recommendedName>
        <fullName evidence="3">Peptidase</fullName>
    </recommendedName>
</protein>
<proteinExistence type="predicted"/>
<dbReference type="Pfam" id="PF08795">
    <property type="entry name" value="DUF1796"/>
    <property type="match status" value="1"/>
</dbReference>
<evidence type="ECO:0008006" key="3">
    <source>
        <dbReference type="Google" id="ProtNLM"/>
    </source>
</evidence>
<dbReference type="RefSeq" id="WP_126014387.1">
    <property type="nucleotide sequence ID" value="NZ_CP034437.1"/>
</dbReference>
<reference evidence="2" key="1">
    <citation type="submission" date="2018-12" db="EMBL/GenBank/DDBJ databases">
        <title>Genome sequence of Peanibacillus sp.</title>
        <authorList>
            <person name="Subramani G."/>
            <person name="Srinivasan S."/>
            <person name="Kim M.K."/>
        </authorList>
    </citation>
    <scope>NUCLEOTIDE SEQUENCE [LARGE SCALE GENOMIC DNA]</scope>
    <source>
        <strain evidence="2">18JY67-1</strain>
    </source>
</reference>
<sequence length="210" mass="24290">MRLAELKGTYDTIYSLGDLCLPAIQMELNDLRPFAGPLDWMQSQVLPDVIRLLANRFAGFMDYSHLEVISKATDKLYYVKEKEYNIYSNHDFYTHNNFPPELNAYPEVKAKYDRRVARFLEKAATSEQILFIRTEATPELTKQLTDVLSTLVAGSYRLLVVNHAPVAGIVEQDWGLPHVCAIQMPNEEVWQGNNHLWKQIFQLIKLKEEL</sequence>
<name>A0A3Q8X3I4_9BACL</name>
<dbReference type="AlphaFoldDB" id="A0A3Q8X3I4"/>
<organism evidence="1 2">
    <name type="scientific">Paenibacillus albus</name>
    <dbReference type="NCBI Taxonomy" id="2495582"/>
    <lineage>
        <taxon>Bacteria</taxon>
        <taxon>Bacillati</taxon>
        <taxon>Bacillota</taxon>
        <taxon>Bacilli</taxon>
        <taxon>Bacillales</taxon>
        <taxon>Paenibacillaceae</taxon>
        <taxon>Paenibacillus</taxon>
    </lineage>
</organism>
<gene>
    <name evidence="1" type="ORF">EJC50_08110</name>
</gene>
<dbReference type="Proteomes" id="UP000272528">
    <property type="component" value="Chromosome"/>
</dbReference>
<evidence type="ECO:0000313" key="1">
    <source>
        <dbReference type="EMBL" id="AZN39627.1"/>
    </source>
</evidence>
<keyword evidence="2" id="KW-1185">Reference proteome</keyword>
<dbReference type="OrthoDB" id="5326008at2"/>
<dbReference type="EMBL" id="CP034437">
    <property type="protein sequence ID" value="AZN39627.1"/>
    <property type="molecule type" value="Genomic_DNA"/>
</dbReference>
<dbReference type="KEGG" id="palb:EJC50_08110"/>
<dbReference type="InterPro" id="IPR014903">
    <property type="entry name" value="DUF1796"/>
</dbReference>